<gene>
    <name evidence="3" type="ORF">CS062_21165</name>
</gene>
<evidence type="ECO:0000259" key="2">
    <source>
        <dbReference type="Pfam" id="PF13480"/>
    </source>
</evidence>
<evidence type="ECO:0000256" key="1">
    <source>
        <dbReference type="SAM" id="MobiDB-lite"/>
    </source>
</evidence>
<dbReference type="InterPro" id="IPR038740">
    <property type="entry name" value="BioF2-like_GNAT_dom"/>
</dbReference>
<sequence>MTPTTPNTPTTSTTPAAPTTSPRAASATSATRVSSATHETSATSPKRAPPPPLPADARWTLVPLPDATAFAPHTVAWDALQARVAGLPFLESAFLAPLLRSFGTGRERLALLGDPQAPHAAAIVAPSGAGQWSTFQPSQLPLGAWLSEAGEPLAPLADGLLRALPMSALALGLTQLDSLFHPRAADGARWRGQDYIDTAWVDLAGDFETYWEARGKNLRQNLRKQQKKLDTAGTVTRLECLTRPEEVAPALVRYGQLEASGWKGSEGTAIAPGHPQYEFYRAMLEAFAREGRARLYQYWFDDAVVAMDLCIESGAKIVILKTAYDEAHKAVSPSTLMRQLQFQQLFEAAAAGGPIRRIEFYGKVMEWHTRWTAEARPIHHATLYRWRWVPMLKQWLRRGASSTTPPADDSPAAVTADAPAPASAGSAP</sequence>
<accession>A0A2G9C6M1</accession>
<keyword evidence="3" id="KW-0808">Transferase</keyword>
<dbReference type="Pfam" id="PF13480">
    <property type="entry name" value="Acetyltransf_6"/>
    <property type="match status" value="1"/>
</dbReference>
<dbReference type="AlphaFoldDB" id="A0A2G9C6M1"/>
<organism evidence="3 4">
    <name type="scientific">Roseateles chitinivorans</name>
    <dbReference type="NCBI Taxonomy" id="2917965"/>
    <lineage>
        <taxon>Bacteria</taxon>
        <taxon>Pseudomonadati</taxon>
        <taxon>Pseudomonadota</taxon>
        <taxon>Betaproteobacteria</taxon>
        <taxon>Burkholderiales</taxon>
        <taxon>Sphaerotilaceae</taxon>
        <taxon>Roseateles</taxon>
    </lineage>
</organism>
<dbReference type="RefSeq" id="WP_099863553.1">
    <property type="nucleotide sequence ID" value="NZ_PEOG01000076.1"/>
</dbReference>
<evidence type="ECO:0000313" key="3">
    <source>
        <dbReference type="EMBL" id="PIM51189.1"/>
    </source>
</evidence>
<feature type="region of interest" description="Disordered" evidence="1">
    <location>
        <begin position="400"/>
        <end position="428"/>
    </location>
</feature>
<dbReference type="GO" id="GO:0016740">
    <property type="term" value="F:transferase activity"/>
    <property type="evidence" value="ECO:0007669"/>
    <property type="project" value="UniProtKB-KW"/>
</dbReference>
<dbReference type="SUPFAM" id="SSF55729">
    <property type="entry name" value="Acyl-CoA N-acyltransferases (Nat)"/>
    <property type="match status" value="1"/>
</dbReference>
<dbReference type="EMBL" id="PEOG01000076">
    <property type="protein sequence ID" value="PIM51189.1"/>
    <property type="molecule type" value="Genomic_DNA"/>
</dbReference>
<comment type="caution">
    <text evidence="3">The sequence shown here is derived from an EMBL/GenBank/DDBJ whole genome shotgun (WGS) entry which is preliminary data.</text>
</comment>
<dbReference type="Gene3D" id="3.40.630.30">
    <property type="match status" value="1"/>
</dbReference>
<protein>
    <submittedName>
        <fullName evidence="3">GNAT family N-acetyltransferase</fullName>
    </submittedName>
</protein>
<feature type="domain" description="BioF2-like acetyltransferase" evidence="2">
    <location>
        <begin position="217"/>
        <end position="367"/>
    </location>
</feature>
<feature type="region of interest" description="Disordered" evidence="1">
    <location>
        <begin position="1"/>
        <end position="58"/>
    </location>
</feature>
<reference evidence="3 4" key="1">
    <citation type="submission" date="2017-11" db="EMBL/GenBank/DDBJ databases">
        <title>Draft genome sequence of Mitsuaria sp. HWN-4.</title>
        <authorList>
            <person name="Gundlapally S.R."/>
        </authorList>
    </citation>
    <scope>NUCLEOTIDE SEQUENCE [LARGE SCALE GENOMIC DNA]</scope>
    <source>
        <strain evidence="3 4">HWN-4</strain>
    </source>
</reference>
<keyword evidence="4" id="KW-1185">Reference proteome</keyword>
<proteinExistence type="predicted"/>
<dbReference type="OrthoDB" id="4349922at2"/>
<feature type="compositionally biased region" description="Low complexity" evidence="1">
    <location>
        <begin position="1"/>
        <end position="46"/>
    </location>
</feature>
<name>A0A2G9C6M1_9BURK</name>
<evidence type="ECO:0000313" key="4">
    <source>
        <dbReference type="Proteomes" id="UP000231501"/>
    </source>
</evidence>
<dbReference type="Proteomes" id="UP000231501">
    <property type="component" value="Unassembled WGS sequence"/>
</dbReference>
<dbReference type="InterPro" id="IPR016181">
    <property type="entry name" value="Acyl_CoA_acyltransferase"/>
</dbReference>